<sequence>MGTIYSMRSVLTQSALDALCDKYYICDVVHPQLPGLNDRIQNSLAGIICYYTLDEGCNPTYWDDEDQGGCFVFRLRLLVYYFATISKLSPSIFYVEMDLFAFIRHADPTKVRIGEREVREGKILLLKLTRRRVIPLARENDQGDVNVQDAGNDNVNEEGDDVAVADQAEQGSHVVNVRGIDIVADDEIQAIIVDQPKRVSIIAAKKPVKRFVISFDSPHEPNANAVDDEVTSVVRSFAPDPAMLTTAVATTVVAKTSAPVPRAGHWSSAGQARPSIFKDYISPFVAKAEVAGPSQLIEIYQCMIDHLDPPSFFPQLRGMDYEQLLIEFNVGAACQMCFNGEIKIRLEHELRGRQRFEERCVLQVNRLKEKDAKIASLKARLSMKEVEATETIRLHGQIANIEAVEAVKVNELKVLKGKNAALEGQVAALEFTAASKDVELASSNSQVSELETTCSSLRDEVIGYKLFKERVEEMQAKHVRVLSDCVTSIDSNLIEMALHMDKEFYPCYLTTIAEQRWILSRGLKLAITKCLQSPRYLAALGGALGRAIDKGMQDGLKAGVDYGRAGRGLDVIAAYDPSAEANFVFAVDALSAVLLRFQKLVNCNLLSSSLWFPFTGDAAACRLALTNTMVLLLEPLFFRSLTSEASTSMVPFAAVTTTALSTTALSTIPPLPSTQVPLSSKIMFEDEELNTTPEHTSAP</sequence>
<reference evidence="1" key="1">
    <citation type="journal article" date="2019" name="Sci. Rep.">
        <title>Draft genome of Tanacetum cinerariifolium, the natural source of mosquito coil.</title>
        <authorList>
            <person name="Yamashiro T."/>
            <person name="Shiraishi A."/>
            <person name="Satake H."/>
            <person name="Nakayama K."/>
        </authorList>
    </citation>
    <scope>NUCLEOTIDE SEQUENCE</scope>
</reference>
<proteinExistence type="predicted"/>
<evidence type="ECO:0000313" key="1">
    <source>
        <dbReference type="EMBL" id="GEU89168.1"/>
    </source>
</evidence>
<dbReference type="AlphaFoldDB" id="A0A6L2NS45"/>
<gene>
    <name evidence="1" type="ORF">Tci_061146</name>
</gene>
<comment type="caution">
    <text evidence="1">The sequence shown here is derived from an EMBL/GenBank/DDBJ whole genome shotgun (WGS) entry which is preliminary data.</text>
</comment>
<evidence type="ECO:0008006" key="2">
    <source>
        <dbReference type="Google" id="ProtNLM"/>
    </source>
</evidence>
<name>A0A6L2NS45_TANCI</name>
<organism evidence="1">
    <name type="scientific">Tanacetum cinerariifolium</name>
    <name type="common">Dalmatian daisy</name>
    <name type="synonym">Chrysanthemum cinerariifolium</name>
    <dbReference type="NCBI Taxonomy" id="118510"/>
    <lineage>
        <taxon>Eukaryota</taxon>
        <taxon>Viridiplantae</taxon>
        <taxon>Streptophyta</taxon>
        <taxon>Embryophyta</taxon>
        <taxon>Tracheophyta</taxon>
        <taxon>Spermatophyta</taxon>
        <taxon>Magnoliopsida</taxon>
        <taxon>eudicotyledons</taxon>
        <taxon>Gunneridae</taxon>
        <taxon>Pentapetalae</taxon>
        <taxon>asterids</taxon>
        <taxon>campanulids</taxon>
        <taxon>Asterales</taxon>
        <taxon>Asteraceae</taxon>
        <taxon>Asteroideae</taxon>
        <taxon>Anthemideae</taxon>
        <taxon>Anthemidinae</taxon>
        <taxon>Tanacetum</taxon>
    </lineage>
</organism>
<protein>
    <recommendedName>
        <fullName evidence="2">Transposase (Putative), gypsy type</fullName>
    </recommendedName>
</protein>
<accession>A0A6L2NS45</accession>
<dbReference type="EMBL" id="BKCJ010009903">
    <property type="protein sequence ID" value="GEU89168.1"/>
    <property type="molecule type" value="Genomic_DNA"/>
</dbReference>